<dbReference type="InterPro" id="IPR050109">
    <property type="entry name" value="HTH-type_TetR-like_transc_reg"/>
</dbReference>
<dbReference type="OrthoDB" id="1669699at2"/>
<keyword evidence="7" id="KW-1185">Reference proteome</keyword>
<dbReference type="InterPro" id="IPR041490">
    <property type="entry name" value="KstR2_TetR_C"/>
</dbReference>
<evidence type="ECO:0000256" key="1">
    <source>
        <dbReference type="ARBA" id="ARBA00023125"/>
    </source>
</evidence>
<proteinExistence type="predicted"/>
<dbReference type="GO" id="GO:0000976">
    <property type="term" value="F:transcription cis-regulatory region binding"/>
    <property type="evidence" value="ECO:0007669"/>
    <property type="project" value="TreeGrafter"/>
</dbReference>
<dbReference type="PANTHER" id="PTHR30055:SF237">
    <property type="entry name" value="TRANSCRIPTIONAL REPRESSOR MCE3R"/>
    <property type="match status" value="1"/>
</dbReference>
<sequence length="294" mass="31460">MSGEPGNDIGPSVRRARHVAGLSVRAFAERVNLSVGTISAIENGRTSVSTRRLLELADALGTTGSALLDPVLDRGMSTADDGGTSSTPAEGGDWRLFPDLALDPVLSAAIDAFVDTGYHGTSMRMLANRAGLSVPGIYHHYRDKQALLVQILTLTMSELHWRVAAAREEAADARAEIARIVEALALFHTHHRKLAFIGASEMRSLNGPNRRHIAGERTRLQHILDDAIDRATVAGLIDPVDGATAGRAIATMCTSLPQWFNPEGPDSPEHIAGRYVHFAMELLRANATPGGLPT</sequence>
<dbReference type="GO" id="GO:0003700">
    <property type="term" value="F:DNA-binding transcription factor activity"/>
    <property type="evidence" value="ECO:0007669"/>
    <property type="project" value="TreeGrafter"/>
</dbReference>
<dbReference type="Gene3D" id="1.10.357.10">
    <property type="entry name" value="Tetracycline Repressor, domain 2"/>
    <property type="match status" value="1"/>
</dbReference>
<protein>
    <submittedName>
        <fullName evidence="6">Fatty acid metabolism regulator protein</fullName>
    </submittedName>
</protein>
<evidence type="ECO:0000256" key="2">
    <source>
        <dbReference type="PROSITE-ProRule" id="PRU00335"/>
    </source>
</evidence>
<evidence type="ECO:0000313" key="7">
    <source>
        <dbReference type="Proteomes" id="UP000430146"/>
    </source>
</evidence>
<keyword evidence="1 2" id="KW-0238">DNA-binding</keyword>
<feature type="coiled-coil region" evidence="3">
    <location>
        <begin position="156"/>
        <end position="183"/>
    </location>
</feature>
<dbReference type="SUPFAM" id="SSF46689">
    <property type="entry name" value="Homeodomain-like"/>
    <property type="match status" value="1"/>
</dbReference>
<dbReference type="Pfam" id="PF00440">
    <property type="entry name" value="TetR_N"/>
    <property type="match status" value="1"/>
</dbReference>
<reference evidence="6 7" key="1">
    <citation type="submission" date="2019-11" db="EMBL/GenBank/DDBJ databases">
        <authorList>
            <person name="Holert J."/>
        </authorList>
    </citation>
    <scope>NUCLEOTIDE SEQUENCE [LARGE SCALE GENOMIC DNA]</scope>
    <source>
        <strain evidence="6">BC8_1</strain>
    </source>
</reference>
<dbReference type="InterPro" id="IPR010982">
    <property type="entry name" value="Lambda_DNA-bd_dom_sf"/>
</dbReference>
<feature type="DNA-binding region" description="H-T-H motif" evidence="2">
    <location>
        <begin position="122"/>
        <end position="141"/>
    </location>
</feature>
<accession>A0A5S9R9A2</accession>
<evidence type="ECO:0000259" key="4">
    <source>
        <dbReference type="PROSITE" id="PS50943"/>
    </source>
</evidence>
<evidence type="ECO:0000259" key="5">
    <source>
        <dbReference type="PROSITE" id="PS50977"/>
    </source>
</evidence>
<dbReference type="CDD" id="cd00093">
    <property type="entry name" value="HTH_XRE"/>
    <property type="match status" value="1"/>
</dbReference>
<dbReference type="SUPFAM" id="SSF47413">
    <property type="entry name" value="lambda repressor-like DNA-binding domains"/>
    <property type="match status" value="1"/>
</dbReference>
<dbReference type="PROSITE" id="PS50977">
    <property type="entry name" value="HTH_TETR_2"/>
    <property type="match status" value="1"/>
</dbReference>
<dbReference type="InterPro" id="IPR036271">
    <property type="entry name" value="Tet_transcr_reg_TetR-rel_C_sf"/>
</dbReference>
<dbReference type="PRINTS" id="PR00455">
    <property type="entry name" value="HTHTETR"/>
</dbReference>
<dbReference type="InterPro" id="IPR001647">
    <property type="entry name" value="HTH_TetR"/>
</dbReference>
<feature type="domain" description="HTH tetR-type" evidence="5">
    <location>
        <begin position="99"/>
        <end position="159"/>
    </location>
</feature>
<dbReference type="RefSeq" id="WP_159235347.1">
    <property type="nucleotide sequence ID" value="NZ_CACSIP010000075.1"/>
</dbReference>
<dbReference type="SMART" id="SM00530">
    <property type="entry name" value="HTH_XRE"/>
    <property type="match status" value="1"/>
</dbReference>
<gene>
    <name evidence="6" type="primary">fadR_3</name>
    <name evidence="6" type="ORF">AELLOGFF_02260</name>
</gene>
<dbReference type="Pfam" id="PF17932">
    <property type="entry name" value="TetR_C_24"/>
    <property type="match status" value="1"/>
</dbReference>
<keyword evidence="3" id="KW-0175">Coiled coil</keyword>
<dbReference type="Gene3D" id="1.10.260.40">
    <property type="entry name" value="lambda repressor-like DNA-binding domains"/>
    <property type="match status" value="1"/>
</dbReference>
<dbReference type="EMBL" id="CACSIP010000075">
    <property type="protein sequence ID" value="CAA0137498.1"/>
    <property type="molecule type" value="Genomic_DNA"/>
</dbReference>
<dbReference type="PROSITE" id="PS50943">
    <property type="entry name" value="HTH_CROC1"/>
    <property type="match status" value="1"/>
</dbReference>
<dbReference type="Pfam" id="PF13560">
    <property type="entry name" value="HTH_31"/>
    <property type="match status" value="1"/>
</dbReference>
<organism evidence="6 7">
    <name type="scientific">Mycolicibacterium vanbaalenii</name>
    <name type="common">Mycobacterium vanbaalenii</name>
    <dbReference type="NCBI Taxonomy" id="110539"/>
    <lineage>
        <taxon>Bacteria</taxon>
        <taxon>Bacillati</taxon>
        <taxon>Actinomycetota</taxon>
        <taxon>Actinomycetes</taxon>
        <taxon>Mycobacteriales</taxon>
        <taxon>Mycobacteriaceae</taxon>
        <taxon>Mycolicibacterium</taxon>
    </lineage>
</organism>
<dbReference type="PANTHER" id="PTHR30055">
    <property type="entry name" value="HTH-TYPE TRANSCRIPTIONAL REGULATOR RUTR"/>
    <property type="match status" value="1"/>
</dbReference>
<dbReference type="Proteomes" id="UP000430146">
    <property type="component" value="Unassembled WGS sequence"/>
</dbReference>
<evidence type="ECO:0000256" key="3">
    <source>
        <dbReference type="SAM" id="Coils"/>
    </source>
</evidence>
<name>A0A5S9R9A2_MYCVN</name>
<dbReference type="SUPFAM" id="SSF48498">
    <property type="entry name" value="Tetracyclin repressor-like, C-terminal domain"/>
    <property type="match status" value="1"/>
</dbReference>
<dbReference type="AlphaFoldDB" id="A0A5S9R9A2"/>
<evidence type="ECO:0000313" key="6">
    <source>
        <dbReference type="EMBL" id="CAA0137498.1"/>
    </source>
</evidence>
<dbReference type="InterPro" id="IPR001387">
    <property type="entry name" value="Cro/C1-type_HTH"/>
</dbReference>
<dbReference type="InterPro" id="IPR009057">
    <property type="entry name" value="Homeodomain-like_sf"/>
</dbReference>
<feature type="domain" description="HTH cro/C1-type" evidence="4">
    <location>
        <begin position="13"/>
        <end position="67"/>
    </location>
</feature>